<reference evidence="2 3" key="1">
    <citation type="journal article" date="2018" name="Proc. R. Soc. B">
        <title>A non-coding region near Follistatin controls head colour polymorphism in the Gouldian finch.</title>
        <authorList>
            <person name="Toomey M.B."/>
            <person name="Marques C.I."/>
            <person name="Andrade P."/>
            <person name="Araujo P.M."/>
            <person name="Sabatino S."/>
            <person name="Gazda M.A."/>
            <person name="Afonso S."/>
            <person name="Lopes R.J."/>
            <person name="Corbo J.C."/>
            <person name="Carneiro M."/>
        </authorList>
    </citation>
    <scope>NUCLEOTIDE SEQUENCE [LARGE SCALE GENOMIC DNA]</scope>
    <source>
        <strain evidence="2">Red01</strain>
        <tissue evidence="2">Muscle</tissue>
    </source>
</reference>
<sequence>MLLGLFRLPAPAENSKNFSRFSSRGDPGGGEAAMAPNGSAGIRDSPLEPGIFLDEDLGSDWYIDESTESAVQDDLFPNAIPECQPTISPRMYHTVMAPISLAVLLALSFLVKRRRLHRNCWNGIPGFFRAWISQNPSLETTRNS</sequence>
<dbReference type="InterPro" id="IPR026612">
    <property type="entry name" value="STRA6-like"/>
</dbReference>
<dbReference type="Proteomes" id="UP000276834">
    <property type="component" value="Unassembled WGS sequence"/>
</dbReference>
<keyword evidence="3" id="KW-1185">Reference proteome</keyword>
<gene>
    <name evidence="2" type="ORF">DV515_00017740</name>
</gene>
<proteinExistence type="predicted"/>
<evidence type="ECO:0000313" key="3">
    <source>
        <dbReference type="Proteomes" id="UP000276834"/>
    </source>
</evidence>
<protein>
    <submittedName>
        <fullName evidence="2">Uncharacterized protein</fullName>
    </submittedName>
</protein>
<dbReference type="Pfam" id="PF14752">
    <property type="entry name" value="RBP_receptor"/>
    <property type="match status" value="1"/>
</dbReference>
<comment type="caution">
    <text evidence="2">The sequence shown here is derived from an EMBL/GenBank/DDBJ whole genome shotgun (WGS) entry which is preliminary data.</text>
</comment>
<name>A0A3L8Q9J4_CHLGU</name>
<evidence type="ECO:0000313" key="2">
    <source>
        <dbReference type="EMBL" id="RLV63960.1"/>
    </source>
</evidence>
<accession>A0A3L8Q9J4</accession>
<dbReference type="GO" id="GO:0038023">
    <property type="term" value="F:signaling receptor activity"/>
    <property type="evidence" value="ECO:0007669"/>
    <property type="project" value="InterPro"/>
</dbReference>
<feature type="transmembrane region" description="Helical" evidence="1">
    <location>
        <begin position="91"/>
        <end position="111"/>
    </location>
</feature>
<keyword evidence="1" id="KW-1133">Transmembrane helix</keyword>
<dbReference type="AlphaFoldDB" id="A0A3L8Q9J4"/>
<dbReference type="GO" id="GO:0034632">
    <property type="term" value="F:retinol transmembrane transporter activity"/>
    <property type="evidence" value="ECO:0007669"/>
    <property type="project" value="InterPro"/>
</dbReference>
<keyword evidence="1" id="KW-0472">Membrane</keyword>
<dbReference type="OrthoDB" id="2376984at2759"/>
<organism evidence="2 3">
    <name type="scientific">Chloebia gouldiae</name>
    <name type="common">Gouldian finch</name>
    <name type="synonym">Erythrura gouldiae</name>
    <dbReference type="NCBI Taxonomy" id="44316"/>
    <lineage>
        <taxon>Eukaryota</taxon>
        <taxon>Metazoa</taxon>
        <taxon>Chordata</taxon>
        <taxon>Craniata</taxon>
        <taxon>Vertebrata</taxon>
        <taxon>Euteleostomi</taxon>
        <taxon>Archelosauria</taxon>
        <taxon>Archosauria</taxon>
        <taxon>Dinosauria</taxon>
        <taxon>Saurischia</taxon>
        <taxon>Theropoda</taxon>
        <taxon>Coelurosauria</taxon>
        <taxon>Aves</taxon>
        <taxon>Neognathae</taxon>
        <taxon>Neoaves</taxon>
        <taxon>Telluraves</taxon>
        <taxon>Australaves</taxon>
        <taxon>Passeriformes</taxon>
        <taxon>Passeroidea</taxon>
        <taxon>Passeridae</taxon>
        <taxon>Chloebia</taxon>
    </lineage>
</organism>
<evidence type="ECO:0000256" key="1">
    <source>
        <dbReference type="SAM" id="Phobius"/>
    </source>
</evidence>
<dbReference type="EMBL" id="QUSF01001635">
    <property type="protein sequence ID" value="RLV63960.1"/>
    <property type="molecule type" value="Genomic_DNA"/>
</dbReference>
<keyword evidence="1" id="KW-0812">Transmembrane</keyword>